<dbReference type="SUPFAM" id="SSF110035">
    <property type="entry name" value="GDNF receptor-like"/>
    <property type="match status" value="1"/>
</dbReference>
<accession>A0ABN7SFJ0</accession>
<protein>
    <submittedName>
        <fullName evidence="2">Oidioi.mRNA.OKI2018_I69.XSR.g14611.t1.cds</fullName>
    </submittedName>
</protein>
<keyword evidence="1" id="KW-0812">Transmembrane</keyword>
<keyword evidence="1" id="KW-0472">Membrane</keyword>
<sequence>MKLSLPLLAGLAQAQETYKSERFVYVLESLPGTGIIAGYDTSYGRSQILNLNMKRPMELMYLNDIREQMPAILDVNVEAMGENGQIATARRINKFVYRHFYQRTLDTFNYYLIMQAMYQGDLAQADVQAAITAALGVNAKFEGDPYYTQAMDLNPDFAFREPGLYHESCRTSEQECRYFDVNTQGCYEAYQGVVDFADQTSVDDAKANLTSVFSNEFDAFYGNTTFFPGYVSKTFEITDLQEIDQTGGGASLNWSSQKAGSDADVQLQIDGEYSRQTSQNLYKVCFNLDTRFEEVEFAEIRHISEYQTDAELFMKSLTSYSQSAQTADYSYKCEAPDCEPSIILIIKATGTELVSGHTLQSLGGRVFEKQLRTMEKKQKTCYQSDASCKRYFDECLDNVEQCGKYMANISMSCYHTDEVPCNRENCVSALSGFFFGGHAKQNGYRFTKPHFECCPTADSCKGMKDQYLPWPCLEKNHTFYSCNDVYHDCLSDRNCREAYVNLNVDCPIEIFWNMECPEDINEKCLSSLETTQGWYCSCDPGTLEKEEKLKCKVQQSIFTHNDCVYKSGYSDGNTLKYQKDGKIFLKLGGGFCIFIIVFISFYAITANILRHERARRRKQKISRIAKTLSHNRNADQGRFAAASVESLELKNIL</sequence>
<evidence type="ECO:0000256" key="1">
    <source>
        <dbReference type="SAM" id="Phobius"/>
    </source>
</evidence>
<dbReference type="InterPro" id="IPR037193">
    <property type="entry name" value="GDNF_alpha"/>
</dbReference>
<feature type="transmembrane region" description="Helical" evidence="1">
    <location>
        <begin position="583"/>
        <end position="609"/>
    </location>
</feature>
<evidence type="ECO:0000313" key="2">
    <source>
        <dbReference type="EMBL" id="CAG5096422.1"/>
    </source>
</evidence>
<keyword evidence="3" id="KW-1185">Reference proteome</keyword>
<keyword evidence="1" id="KW-1133">Transmembrane helix</keyword>
<organism evidence="2 3">
    <name type="scientific">Oikopleura dioica</name>
    <name type="common">Tunicate</name>
    <dbReference type="NCBI Taxonomy" id="34765"/>
    <lineage>
        <taxon>Eukaryota</taxon>
        <taxon>Metazoa</taxon>
        <taxon>Chordata</taxon>
        <taxon>Tunicata</taxon>
        <taxon>Appendicularia</taxon>
        <taxon>Copelata</taxon>
        <taxon>Oikopleuridae</taxon>
        <taxon>Oikopleura</taxon>
    </lineage>
</organism>
<dbReference type="Proteomes" id="UP001158576">
    <property type="component" value="Chromosome XSR"/>
</dbReference>
<reference evidence="2 3" key="1">
    <citation type="submission" date="2021-04" db="EMBL/GenBank/DDBJ databases">
        <authorList>
            <person name="Bliznina A."/>
        </authorList>
    </citation>
    <scope>NUCLEOTIDE SEQUENCE [LARGE SCALE GENOMIC DNA]</scope>
</reference>
<gene>
    <name evidence="2" type="ORF">OKIOD_LOCUS6169</name>
</gene>
<proteinExistence type="predicted"/>
<dbReference type="EMBL" id="OU015569">
    <property type="protein sequence ID" value="CAG5096422.1"/>
    <property type="molecule type" value="Genomic_DNA"/>
</dbReference>
<name>A0ABN7SFJ0_OIKDI</name>
<evidence type="ECO:0000313" key="3">
    <source>
        <dbReference type="Proteomes" id="UP001158576"/>
    </source>
</evidence>